<evidence type="ECO:0000313" key="1">
    <source>
        <dbReference type="EMBL" id="KAJ1949891.1"/>
    </source>
</evidence>
<proteinExistence type="predicted"/>
<keyword evidence="2" id="KW-1185">Reference proteome</keyword>
<protein>
    <submittedName>
        <fullName evidence="1">Uncharacterized protein</fullName>
    </submittedName>
</protein>
<accession>A0ACC1JFG7</accession>
<gene>
    <name evidence="1" type="ORF">FBU59_000944</name>
</gene>
<evidence type="ECO:0000313" key="2">
    <source>
        <dbReference type="Proteomes" id="UP001150603"/>
    </source>
</evidence>
<organism evidence="1 2">
    <name type="scientific">Linderina macrospora</name>
    <dbReference type="NCBI Taxonomy" id="4868"/>
    <lineage>
        <taxon>Eukaryota</taxon>
        <taxon>Fungi</taxon>
        <taxon>Fungi incertae sedis</taxon>
        <taxon>Zoopagomycota</taxon>
        <taxon>Kickxellomycotina</taxon>
        <taxon>Kickxellomycetes</taxon>
        <taxon>Kickxellales</taxon>
        <taxon>Kickxellaceae</taxon>
        <taxon>Linderina</taxon>
    </lineage>
</organism>
<sequence>MAATIRKNPIKLHLNAAEYGVSPLTNAEQTEFSTANKAATRVTPIARAFIAEVIPKSLFMKAVSLKEAAKRYCITFEDAKRAFHAQTMAKDFVKPDMIFGDYDI</sequence>
<reference evidence="1" key="1">
    <citation type="submission" date="2022-07" db="EMBL/GenBank/DDBJ databases">
        <title>Phylogenomic reconstructions and comparative analyses of Kickxellomycotina fungi.</title>
        <authorList>
            <person name="Reynolds N.K."/>
            <person name="Stajich J.E."/>
            <person name="Barry K."/>
            <person name="Grigoriev I.V."/>
            <person name="Crous P."/>
            <person name="Smith M.E."/>
        </authorList>
    </citation>
    <scope>NUCLEOTIDE SEQUENCE</scope>
    <source>
        <strain evidence="1">NRRL 5244</strain>
    </source>
</reference>
<comment type="caution">
    <text evidence="1">The sequence shown here is derived from an EMBL/GenBank/DDBJ whole genome shotgun (WGS) entry which is preliminary data.</text>
</comment>
<dbReference type="Proteomes" id="UP001150603">
    <property type="component" value="Unassembled WGS sequence"/>
</dbReference>
<dbReference type="EMBL" id="JANBPW010000336">
    <property type="protein sequence ID" value="KAJ1949891.1"/>
    <property type="molecule type" value="Genomic_DNA"/>
</dbReference>
<name>A0ACC1JFG7_9FUNG</name>